<protein>
    <submittedName>
        <fullName evidence="2">IS481 family transposase</fullName>
    </submittedName>
</protein>
<dbReference type="NCBIfam" id="NF033577">
    <property type="entry name" value="transpos_IS481"/>
    <property type="match status" value="1"/>
</dbReference>
<comment type="caution">
    <text evidence="2">The sequence shown here is derived from an EMBL/GenBank/DDBJ whole genome shotgun (WGS) entry which is preliminary data.</text>
</comment>
<dbReference type="InterPro" id="IPR047656">
    <property type="entry name" value="IS481-like_transpos"/>
</dbReference>
<dbReference type="SUPFAM" id="SSF53098">
    <property type="entry name" value="Ribonuclease H-like"/>
    <property type="match status" value="1"/>
</dbReference>
<reference evidence="2" key="1">
    <citation type="submission" date="2022-06" db="EMBL/GenBank/DDBJ databases">
        <title>Solitalea sp. MAHUQ-68 isolated from rhizospheric soil.</title>
        <authorList>
            <person name="Huq M.A."/>
        </authorList>
    </citation>
    <scope>NUCLEOTIDE SEQUENCE</scope>
    <source>
        <strain evidence="2">MAHUQ-68</strain>
    </source>
</reference>
<name>A0A9X2F0X3_9SPHI</name>
<evidence type="ECO:0000313" key="3">
    <source>
        <dbReference type="Proteomes" id="UP001155182"/>
    </source>
</evidence>
<dbReference type="InterPro" id="IPR050900">
    <property type="entry name" value="Transposase_IS3/IS150/IS904"/>
</dbReference>
<dbReference type="RefSeq" id="WP_252586489.1">
    <property type="nucleotide sequence ID" value="NZ_JAMWYS010000024.1"/>
</dbReference>
<proteinExistence type="predicted"/>
<dbReference type="SUPFAM" id="SSF46689">
    <property type="entry name" value="Homeodomain-like"/>
    <property type="match status" value="1"/>
</dbReference>
<dbReference type="InterPro" id="IPR009057">
    <property type="entry name" value="Homeodomain-like_sf"/>
</dbReference>
<sequence>MTTQEKIIKNKLGILELAQHLGNVSQACKVMGYSRDSFYRFKELYEQGGELALQEISRRKPVLKNRVEEHIEQAVVKMAIDQPALGQLRVSNELRKQTIIISPGGVRSIWLRHDLQTFKLRLKALEAKSAQEGLVLTEAQLVALEKAKEEKKAHGEIETFHPGYLGAQDTYYVGNIKGVGHIYQQTFIDTYAKVAFTKLYDRKNALVAAELLNDQVVPFYEQHDLRLLRILTDRGTEYCGVREQHEYQLYLAIEDIDHSKTKAKSPQTNGICERFHRTIQDEFYAIAFRKKVYRSIQELQLDLDRWMLEYNTNRTHSGKYCFGKTPLQTFIDSVPLAKEKLLEQLNQDQFSAYATLSNNGERKPETASGDFDDY</sequence>
<dbReference type="Pfam" id="PF13551">
    <property type="entry name" value="HTH_29"/>
    <property type="match status" value="1"/>
</dbReference>
<dbReference type="GO" id="GO:0015074">
    <property type="term" value="P:DNA integration"/>
    <property type="evidence" value="ECO:0007669"/>
    <property type="project" value="InterPro"/>
</dbReference>
<dbReference type="InterPro" id="IPR001584">
    <property type="entry name" value="Integrase_cat-core"/>
</dbReference>
<dbReference type="InterPro" id="IPR012337">
    <property type="entry name" value="RNaseH-like_sf"/>
</dbReference>
<dbReference type="InterPro" id="IPR036397">
    <property type="entry name" value="RNaseH_sf"/>
</dbReference>
<feature type="domain" description="Integrase catalytic" evidence="1">
    <location>
        <begin position="158"/>
        <end position="334"/>
    </location>
</feature>
<dbReference type="PANTHER" id="PTHR46889">
    <property type="entry name" value="TRANSPOSASE INSF FOR INSERTION SEQUENCE IS3B-RELATED"/>
    <property type="match status" value="1"/>
</dbReference>
<dbReference type="PROSITE" id="PS51257">
    <property type="entry name" value="PROKAR_LIPOPROTEIN"/>
    <property type="match status" value="1"/>
</dbReference>
<dbReference type="Proteomes" id="UP001155182">
    <property type="component" value="Unassembled WGS sequence"/>
</dbReference>
<dbReference type="GO" id="GO:0003676">
    <property type="term" value="F:nucleic acid binding"/>
    <property type="evidence" value="ECO:0007669"/>
    <property type="project" value="InterPro"/>
</dbReference>
<evidence type="ECO:0000259" key="1">
    <source>
        <dbReference type="PROSITE" id="PS50994"/>
    </source>
</evidence>
<dbReference type="PANTHER" id="PTHR46889:SF4">
    <property type="entry name" value="TRANSPOSASE INSO FOR INSERTION SEQUENCE ELEMENT IS911B-RELATED"/>
    <property type="match status" value="1"/>
</dbReference>
<dbReference type="AlphaFoldDB" id="A0A9X2F0X3"/>
<organism evidence="2 3">
    <name type="scientific">Solitalea agri</name>
    <dbReference type="NCBI Taxonomy" id="2953739"/>
    <lineage>
        <taxon>Bacteria</taxon>
        <taxon>Pseudomonadati</taxon>
        <taxon>Bacteroidota</taxon>
        <taxon>Sphingobacteriia</taxon>
        <taxon>Sphingobacteriales</taxon>
        <taxon>Sphingobacteriaceae</taxon>
        <taxon>Solitalea</taxon>
    </lineage>
</organism>
<keyword evidence="3" id="KW-1185">Reference proteome</keyword>
<gene>
    <name evidence="2" type="ORF">NF867_04940</name>
</gene>
<dbReference type="Gene3D" id="3.30.420.10">
    <property type="entry name" value="Ribonuclease H-like superfamily/Ribonuclease H"/>
    <property type="match status" value="1"/>
</dbReference>
<dbReference type="PROSITE" id="PS50994">
    <property type="entry name" value="INTEGRASE"/>
    <property type="match status" value="1"/>
</dbReference>
<accession>A0A9X2F0X3</accession>
<evidence type="ECO:0000313" key="2">
    <source>
        <dbReference type="EMBL" id="MCO4292206.1"/>
    </source>
</evidence>
<dbReference type="EMBL" id="JAMWYS010000024">
    <property type="protein sequence ID" value="MCO4292206.1"/>
    <property type="molecule type" value="Genomic_DNA"/>
</dbReference>
<dbReference type="Pfam" id="PF13683">
    <property type="entry name" value="rve_3"/>
    <property type="match status" value="1"/>
</dbReference>